<feature type="compositionally biased region" description="Low complexity" evidence="1">
    <location>
        <begin position="269"/>
        <end position="303"/>
    </location>
</feature>
<keyword evidence="4" id="KW-1185">Reference proteome</keyword>
<evidence type="ECO:0000256" key="2">
    <source>
        <dbReference type="SAM" id="SignalP"/>
    </source>
</evidence>
<name>A0AAD6T4E2_9AGAR</name>
<accession>A0AAD6T4E2</accession>
<feature type="region of interest" description="Disordered" evidence="1">
    <location>
        <begin position="1283"/>
        <end position="1323"/>
    </location>
</feature>
<evidence type="ECO:0000313" key="4">
    <source>
        <dbReference type="Proteomes" id="UP001218188"/>
    </source>
</evidence>
<feature type="compositionally biased region" description="Polar residues" evidence="1">
    <location>
        <begin position="1283"/>
        <end position="1296"/>
    </location>
</feature>
<proteinExistence type="predicted"/>
<feature type="compositionally biased region" description="Low complexity" evidence="1">
    <location>
        <begin position="311"/>
        <end position="344"/>
    </location>
</feature>
<dbReference type="EMBL" id="JARJCM010000031">
    <property type="protein sequence ID" value="KAJ7038621.1"/>
    <property type="molecule type" value="Genomic_DNA"/>
</dbReference>
<feature type="chain" id="PRO_5041951898" description="Apple domain-containing protein" evidence="2">
    <location>
        <begin position="20"/>
        <end position="1583"/>
    </location>
</feature>
<comment type="caution">
    <text evidence="3">The sequence shown here is derived from an EMBL/GenBank/DDBJ whole genome shotgun (WGS) entry which is preliminary data.</text>
</comment>
<gene>
    <name evidence="3" type="ORF">C8F04DRAFT_1088830</name>
</gene>
<feature type="signal peptide" evidence="2">
    <location>
        <begin position="1"/>
        <end position="19"/>
    </location>
</feature>
<evidence type="ECO:0000256" key="1">
    <source>
        <dbReference type="SAM" id="MobiDB-lite"/>
    </source>
</evidence>
<dbReference type="Proteomes" id="UP001218188">
    <property type="component" value="Unassembled WGS sequence"/>
</dbReference>
<sequence length="1583" mass="164892">MRRSFIFALLVALCTPAHSLTTSHGPVWSHRNVARRVAPESRRHDTSPAALHLGSYKGKTGKYKQSATSTSSANDAVPTLVIPTTKSGSSSPMYPTLDENVNIYSLANLSNGMFRYITPKRLWSAVDFKSIACSSDTLTVRFSVVNATELAASWGASFPLLLSGHSVDGCHPVHQDGPARFWAVSSTRLLSSSLMSWKLSSTSDTPMVSMHPLAPPLAHIVPTGGSGSGSSKGSGSSGSGSSKGSGSSGSSGTSGSKGSGASGSGSSKGSGSSRSSGSSKGSGSSGSSGSKSSGSTTGSKSGSSGSGSGSSGSKSDSGSGSTGPKGSTGSTGSSSASQSGTSTSTSTVSYAHAIASVVPTSQDPLDEDVSHFSHESFWWMLNLTSTDWPDVTFGFLRSVFPGVTFYSSTTNNTSTNNTSTAGSSTVTARSIEKRCDDWDLFCSCVTVGENTASAIANGVEEIGAGIVKVGEAIGDAVVNAVVTVVDVATDLAEGNFSAVLSDIGAGVIGSLDSLGEAAEGVADIALGAAEVGWAAATFPSNLAAAVLPSITVNLVDTEWDFQFPPKKFLPNVDTPFGEGVLIFSYNVSSKTELGEGEKAKGKVSGEDSGTGSSASDAITDALSILRREEPGEAAAGIRIYCVACALTSNFQAVGSVKYSLPATLTQAKLKLIGPMALHVEIGKTYRLIDPDSATFEKTIVEIPLIEPEIATEGLTVGPTFQMRSEITFVVEADGYVGIGYDVEWDSDFTVTIDFSNPIECVLCLLSHAQNTNRHTVTPILNVGAALTFSAEAAILFGVPIGLEIFDKKFEIGFWYKQSLEATFRYAVEAYRVDNSSIHETIESTTSTDSFFLVDGVARRTADKALPQITNTPTPTRGDVEFVPTPAPEKRDVACQGLSVGLVAKKAAFFSALSNSYAVYTANSTLGYWCETGAPTSTDYNATATLASLNLSASATPTGAPACGGLDGVSSYTTSEQSHYAISCNTNFAGNEISSSAQSTFQSCIESCSSYNVALEGTDYGTLCLGVSYDGTTCSLKSAITSNPTSDSSYESGTLSYDGRCENGAQSFTSTVNKSPYTLNCGVDYLGNTLKSYSGVSNLKGCIDQCSTYNSASNDTSACTTYSGIIALTLQGQSSVFAVLAKASDYGMFITTSDTSSALDKFEPVGSDVTPLGSGPDVVPHGALISRSGGLFGEVSGIIKSYTYPSETQIWSYDPSTQFLTAIWVNSDGSSDETMVPVDVHFLPGSTTSTSQLQSGCVGVTYTPFTSNTAANCFLKSNMTNPTVPTSQVDSASGSTGSSHRRRQSVHRNNRRDNNSTAATPTTSLYSFTVPTDASSTSGSVAVFDGLTNLTNVPDYTDLNQAPFVNVTVGTVINVAAPAATTTTSAAPMPTSVDPNYSYSLLAMYDESYYAYASEAGNIFLTPVPASSNSTTSTSRRRRRDFDDSVINRTDTIFSVSTNGAVTFDFEGRMFFVYSDEMNSYNVSRLRLHGQSDTPYTSVAVSFLPISTYGVSPTIDALVAVTSDTDLFLVAGCMYTANHDVVKLFLVRDNSGLDFLQSAAAVDLMTGGEVETCQMVALKTINIG</sequence>
<evidence type="ECO:0000313" key="3">
    <source>
        <dbReference type="EMBL" id="KAJ7038621.1"/>
    </source>
</evidence>
<feature type="compositionally biased region" description="Basic and acidic residues" evidence="1">
    <location>
        <begin position="596"/>
        <end position="605"/>
    </location>
</feature>
<protein>
    <recommendedName>
        <fullName evidence="5">Apple domain-containing protein</fullName>
    </recommendedName>
</protein>
<reference evidence="3" key="1">
    <citation type="submission" date="2023-03" db="EMBL/GenBank/DDBJ databases">
        <title>Massive genome expansion in bonnet fungi (Mycena s.s.) driven by repeated elements and novel gene families across ecological guilds.</title>
        <authorList>
            <consortium name="Lawrence Berkeley National Laboratory"/>
            <person name="Harder C.B."/>
            <person name="Miyauchi S."/>
            <person name="Viragh M."/>
            <person name="Kuo A."/>
            <person name="Thoen E."/>
            <person name="Andreopoulos B."/>
            <person name="Lu D."/>
            <person name="Skrede I."/>
            <person name="Drula E."/>
            <person name="Henrissat B."/>
            <person name="Morin E."/>
            <person name="Kohler A."/>
            <person name="Barry K."/>
            <person name="LaButti K."/>
            <person name="Morin E."/>
            <person name="Salamov A."/>
            <person name="Lipzen A."/>
            <person name="Mereny Z."/>
            <person name="Hegedus B."/>
            <person name="Baldrian P."/>
            <person name="Stursova M."/>
            <person name="Weitz H."/>
            <person name="Taylor A."/>
            <person name="Grigoriev I.V."/>
            <person name="Nagy L.G."/>
            <person name="Martin F."/>
            <person name="Kauserud H."/>
        </authorList>
    </citation>
    <scope>NUCLEOTIDE SEQUENCE</scope>
    <source>
        <strain evidence="3">CBHHK200</strain>
    </source>
</reference>
<feature type="region of interest" description="Disordered" evidence="1">
    <location>
        <begin position="596"/>
        <end position="615"/>
    </location>
</feature>
<feature type="compositionally biased region" description="Gly residues" evidence="1">
    <location>
        <begin position="224"/>
        <end position="249"/>
    </location>
</feature>
<organism evidence="3 4">
    <name type="scientific">Mycena alexandri</name>
    <dbReference type="NCBI Taxonomy" id="1745969"/>
    <lineage>
        <taxon>Eukaryota</taxon>
        <taxon>Fungi</taxon>
        <taxon>Dikarya</taxon>
        <taxon>Basidiomycota</taxon>
        <taxon>Agaricomycotina</taxon>
        <taxon>Agaricomycetes</taxon>
        <taxon>Agaricomycetidae</taxon>
        <taxon>Agaricales</taxon>
        <taxon>Marasmiineae</taxon>
        <taxon>Mycenaceae</taxon>
        <taxon>Mycena</taxon>
    </lineage>
</organism>
<feature type="compositionally biased region" description="Basic residues" evidence="1">
    <location>
        <begin position="1298"/>
        <end position="1309"/>
    </location>
</feature>
<feature type="compositionally biased region" description="Gly residues" evidence="1">
    <location>
        <begin position="255"/>
        <end position="268"/>
    </location>
</feature>
<evidence type="ECO:0008006" key="5">
    <source>
        <dbReference type="Google" id="ProtNLM"/>
    </source>
</evidence>
<feature type="compositionally biased region" description="Polar residues" evidence="1">
    <location>
        <begin position="1314"/>
        <end position="1323"/>
    </location>
</feature>
<keyword evidence="2" id="KW-0732">Signal</keyword>
<feature type="region of interest" description="Disordered" evidence="1">
    <location>
        <begin position="210"/>
        <end position="344"/>
    </location>
</feature>